<dbReference type="EMBL" id="JACHJU010000002">
    <property type="protein sequence ID" value="MBB4940784.1"/>
    <property type="molecule type" value="Genomic_DNA"/>
</dbReference>
<evidence type="ECO:0000313" key="2">
    <source>
        <dbReference type="EMBL" id="MBB4940784.1"/>
    </source>
</evidence>
<keyword evidence="1" id="KW-1133">Transmembrane helix</keyword>
<keyword evidence="3" id="KW-1185">Reference proteome</keyword>
<protein>
    <submittedName>
        <fullName evidence="2">Uncharacterized protein</fullName>
    </submittedName>
</protein>
<accession>A0A7W7WC16</accession>
<name>A0A7W7WC16_9ACTN</name>
<dbReference type="RefSeq" id="WP_184756944.1">
    <property type="nucleotide sequence ID" value="NZ_BAABEK010000005.1"/>
</dbReference>
<evidence type="ECO:0000256" key="1">
    <source>
        <dbReference type="SAM" id="Phobius"/>
    </source>
</evidence>
<keyword evidence="1" id="KW-0812">Transmembrane</keyword>
<comment type="caution">
    <text evidence="2">The sequence shown here is derived from an EMBL/GenBank/DDBJ whole genome shotgun (WGS) entry which is preliminary data.</text>
</comment>
<keyword evidence="1" id="KW-0472">Membrane</keyword>
<proteinExistence type="predicted"/>
<gene>
    <name evidence="2" type="ORF">FHR32_005161</name>
</gene>
<feature type="transmembrane region" description="Helical" evidence="1">
    <location>
        <begin position="21"/>
        <end position="44"/>
    </location>
</feature>
<dbReference type="Proteomes" id="UP000534286">
    <property type="component" value="Unassembled WGS sequence"/>
</dbReference>
<evidence type="ECO:0000313" key="3">
    <source>
        <dbReference type="Proteomes" id="UP000534286"/>
    </source>
</evidence>
<sequence>MRTVYVITEARHPLRQRARNALATLIMWVLVALAVVGHTIALLAGAVDALITAAIGTRRIGYISGQLRDAVRETWKEDL</sequence>
<dbReference type="AlphaFoldDB" id="A0A7W7WC16"/>
<reference evidence="2 3" key="1">
    <citation type="submission" date="2020-08" db="EMBL/GenBank/DDBJ databases">
        <title>Sequencing the genomes of 1000 actinobacteria strains.</title>
        <authorList>
            <person name="Klenk H.-P."/>
        </authorList>
    </citation>
    <scope>NUCLEOTIDE SEQUENCE [LARGE SCALE GENOMIC DNA]</scope>
    <source>
        <strain evidence="2 3">DSM 43023</strain>
    </source>
</reference>
<organism evidence="2 3">
    <name type="scientific">Streptosporangium album</name>
    <dbReference type="NCBI Taxonomy" id="47479"/>
    <lineage>
        <taxon>Bacteria</taxon>
        <taxon>Bacillati</taxon>
        <taxon>Actinomycetota</taxon>
        <taxon>Actinomycetes</taxon>
        <taxon>Streptosporangiales</taxon>
        <taxon>Streptosporangiaceae</taxon>
        <taxon>Streptosporangium</taxon>
    </lineage>
</organism>